<dbReference type="Gene3D" id="1.10.510.10">
    <property type="entry name" value="Transferase(Phosphotransferase) domain 1"/>
    <property type="match status" value="1"/>
</dbReference>
<dbReference type="AlphaFoldDB" id="A0AAD6Y2P6"/>
<feature type="domain" description="Fungal-type protein kinase" evidence="3">
    <location>
        <begin position="581"/>
        <end position="699"/>
    </location>
</feature>
<evidence type="ECO:0000256" key="2">
    <source>
        <dbReference type="SAM" id="MobiDB-lite"/>
    </source>
</evidence>
<keyword evidence="1" id="KW-0175">Coiled coil</keyword>
<feature type="region of interest" description="Disordered" evidence="2">
    <location>
        <begin position="132"/>
        <end position="160"/>
    </location>
</feature>
<dbReference type="InterPro" id="IPR008266">
    <property type="entry name" value="Tyr_kinase_AS"/>
</dbReference>
<dbReference type="Pfam" id="PF17667">
    <property type="entry name" value="Pkinase_fungal"/>
    <property type="match status" value="1"/>
</dbReference>
<reference evidence="4" key="1">
    <citation type="submission" date="2023-03" db="EMBL/GenBank/DDBJ databases">
        <title>Massive genome expansion in bonnet fungi (Mycena s.s.) driven by repeated elements and novel gene families across ecological guilds.</title>
        <authorList>
            <consortium name="Lawrence Berkeley National Laboratory"/>
            <person name="Harder C.B."/>
            <person name="Miyauchi S."/>
            <person name="Viragh M."/>
            <person name="Kuo A."/>
            <person name="Thoen E."/>
            <person name="Andreopoulos B."/>
            <person name="Lu D."/>
            <person name="Skrede I."/>
            <person name="Drula E."/>
            <person name="Henrissat B."/>
            <person name="Morin E."/>
            <person name="Kohler A."/>
            <person name="Barry K."/>
            <person name="LaButti K."/>
            <person name="Morin E."/>
            <person name="Salamov A."/>
            <person name="Lipzen A."/>
            <person name="Mereny Z."/>
            <person name="Hegedus B."/>
            <person name="Baldrian P."/>
            <person name="Stursova M."/>
            <person name="Weitz H."/>
            <person name="Taylor A."/>
            <person name="Grigoriev I.V."/>
            <person name="Nagy L.G."/>
            <person name="Martin F."/>
            <person name="Kauserud H."/>
        </authorList>
    </citation>
    <scope>NUCLEOTIDE SEQUENCE</scope>
    <source>
        <strain evidence="4">9144</strain>
    </source>
</reference>
<evidence type="ECO:0000256" key="1">
    <source>
        <dbReference type="SAM" id="Coils"/>
    </source>
</evidence>
<evidence type="ECO:0000259" key="3">
    <source>
        <dbReference type="Pfam" id="PF17667"/>
    </source>
</evidence>
<keyword evidence="5" id="KW-1185">Reference proteome</keyword>
<accession>A0AAD6Y2P6</accession>
<feature type="compositionally biased region" description="Pro residues" evidence="2">
    <location>
        <begin position="136"/>
        <end position="152"/>
    </location>
</feature>
<comment type="caution">
    <text evidence="4">The sequence shown here is derived from an EMBL/GenBank/DDBJ whole genome shotgun (WGS) entry which is preliminary data.</text>
</comment>
<dbReference type="InterPro" id="IPR040976">
    <property type="entry name" value="Pkinase_fungal"/>
</dbReference>
<dbReference type="SUPFAM" id="SSF56112">
    <property type="entry name" value="Protein kinase-like (PK-like)"/>
    <property type="match status" value="1"/>
</dbReference>
<dbReference type="PROSITE" id="PS00109">
    <property type="entry name" value="PROTEIN_KINASE_TYR"/>
    <property type="match status" value="1"/>
</dbReference>
<name>A0AAD6Y2P6_9AGAR</name>
<sequence length="800" mass="88989">MDSGGMKQVLNIVFRCFLVPHMVTIGNHWKFSMDVGWMCDPWVANRARNSDAKRSILINSAPVFARDIPAENLLSAAGNQSMFQKNIFGYPLQLQKTRKAEALKRNKKLELDALKEYEKTATVERDAMARSILPGQEPPTSPSTPSSDPPPVTGVVPSASSQILPTDSVAIEYPNKTLESVVATGIVGSVTTAERMEQHDQDAQYCARHFAGHVVHSPLDIVLARLGSSAFPEKLTEFEKVVHTQLDTRIMKAVRANFKKESKTSPVDRTINGRYWLSRLADVAMEPASLLALDYFPNDSRNLPQSKQHGYSKNRKYDACLRSSAADRPTIFNIFVNVEFTLYDPPSITSNPLIGATRQVVKYQQAIINADDLLMFQSTRLSVPTLSFHGRGERTKLFVSILSHERFEFAVIDNCFSLDKLSTVSALLHLFRIASLYALGYNPLFIYKFTSPPDGFSVGDVRPVSVVLPTAEGAVKVNLTGKRLSKLRSAPFQRSTVVLEGILEQSPGLPYAVVKMSFIAEHRVWREKIIVDALYTANVQPAPVYAPKMLAAFAAHGLPLPASAQPSILRNRKEPFSVYVPRHLEIMIFESPPNARKLNCVPSAATFLAAAVDLFEAILDAFRRRVLHRDISVNNILVADNRLLVVDWEIGRRFTEFSFATQRGTITGTLDTMSVASLNQIDPLPHDDVESAVYVLLKVLTQTFVPPEDLERAWAPTLSAYCWDDPKVEPPRLAEIRMNMWGRTLELSSVNKTVNVLRSAGHATRADLILSLLTLPLPAQRQIMDFTDHAATSSCHSKIL</sequence>
<dbReference type="EMBL" id="JARJCW010000085">
    <property type="protein sequence ID" value="KAJ7196292.1"/>
    <property type="molecule type" value="Genomic_DNA"/>
</dbReference>
<dbReference type="Proteomes" id="UP001219525">
    <property type="component" value="Unassembled WGS sequence"/>
</dbReference>
<proteinExistence type="predicted"/>
<organism evidence="4 5">
    <name type="scientific">Mycena pura</name>
    <dbReference type="NCBI Taxonomy" id="153505"/>
    <lineage>
        <taxon>Eukaryota</taxon>
        <taxon>Fungi</taxon>
        <taxon>Dikarya</taxon>
        <taxon>Basidiomycota</taxon>
        <taxon>Agaricomycotina</taxon>
        <taxon>Agaricomycetes</taxon>
        <taxon>Agaricomycetidae</taxon>
        <taxon>Agaricales</taxon>
        <taxon>Marasmiineae</taxon>
        <taxon>Mycenaceae</taxon>
        <taxon>Mycena</taxon>
    </lineage>
</organism>
<evidence type="ECO:0000313" key="5">
    <source>
        <dbReference type="Proteomes" id="UP001219525"/>
    </source>
</evidence>
<dbReference type="InterPro" id="IPR011009">
    <property type="entry name" value="Kinase-like_dom_sf"/>
</dbReference>
<dbReference type="GO" id="GO:0004672">
    <property type="term" value="F:protein kinase activity"/>
    <property type="evidence" value="ECO:0007669"/>
    <property type="project" value="InterPro"/>
</dbReference>
<evidence type="ECO:0000313" key="4">
    <source>
        <dbReference type="EMBL" id="KAJ7196292.1"/>
    </source>
</evidence>
<feature type="coiled-coil region" evidence="1">
    <location>
        <begin position="92"/>
        <end position="120"/>
    </location>
</feature>
<protein>
    <recommendedName>
        <fullName evidence="3">Fungal-type protein kinase domain-containing protein</fullName>
    </recommendedName>
</protein>
<gene>
    <name evidence="4" type="ORF">GGX14DRAFT_403492</name>
</gene>